<organism evidence="1 2">
    <name type="scientific">Carnobacterium maltaromaticum LMA28</name>
    <dbReference type="NCBI Taxonomy" id="1234679"/>
    <lineage>
        <taxon>Bacteria</taxon>
        <taxon>Bacillati</taxon>
        <taxon>Bacillota</taxon>
        <taxon>Bacilli</taxon>
        <taxon>Lactobacillales</taxon>
        <taxon>Carnobacteriaceae</taxon>
        <taxon>Carnobacterium</taxon>
    </lineage>
</organism>
<protein>
    <submittedName>
        <fullName evidence="1">Uncharacterized protein</fullName>
    </submittedName>
</protein>
<dbReference type="KEGG" id="cml:BN424_2506"/>
<sequence>MLKKKSTRIILIVLLGALVIAGGGLAYYRLSRIQGTVETSIINEKLANKEVPKVVVFTQDRTFKNEVMKKITNDIKKKDVYLEIQPIEEITDELSEWDKVVIFTTIQSSEPPENVLPIITKYKEDKRVGVFLTAESGEWAHQPDDVEAFSAASRNLDNVDEFTKKILDFINE</sequence>
<dbReference type="AlphaFoldDB" id="K8E5N7"/>
<proteinExistence type="predicted"/>
<evidence type="ECO:0000313" key="2">
    <source>
        <dbReference type="Proteomes" id="UP000000212"/>
    </source>
</evidence>
<dbReference type="RefSeq" id="WP_015077029.1">
    <property type="nucleotide sequence ID" value="NC_019425.2"/>
</dbReference>
<dbReference type="PATRIC" id="fig|1234679.3.peg.2519"/>
<keyword evidence="2" id="KW-1185">Reference proteome</keyword>
<dbReference type="OrthoDB" id="2182939at2"/>
<dbReference type="Proteomes" id="UP000000212">
    <property type="component" value="Chromosome"/>
</dbReference>
<name>K8E5N7_CARML</name>
<reference evidence="2" key="1">
    <citation type="journal article" date="2013" name="Genome Announc.">
        <title>Complete Chromosome Sequence of Carnobacterium maltaromaticum LMA 28.</title>
        <authorList>
            <person name="Cailliez-Grimal C."/>
            <person name="Chaillou S."/>
            <person name="Anba-Mondoloni J."/>
            <person name="Loux V."/>
            <person name="Afzal M.I."/>
            <person name="Rahman A."/>
            <person name="Kergourlay G."/>
            <person name="Champomier-Verges M.C."/>
            <person name="Zagorec M."/>
            <person name="Dalgaard P."/>
            <person name="Leisner J.J."/>
            <person name="Prevost H."/>
            <person name="Revol-Junelles A.M."/>
            <person name="Borges F."/>
        </authorList>
    </citation>
    <scope>NUCLEOTIDE SEQUENCE</scope>
    <source>
        <strain evidence="2">LMA28</strain>
    </source>
</reference>
<accession>K8E5N7</accession>
<dbReference type="HOGENOM" id="CLU_1522858_0_0_9"/>
<dbReference type="EMBL" id="HE999757">
    <property type="protein sequence ID" value="CCO12087.1"/>
    <property type="molecule type" value="Genomic_DNA"/>
</dbReference>
<evidence type="ECO:0000313" key="1">
    <source>
        <dbReference type="EMBL" id="CCO12087.1"/>
    </source>
</evidence>
<gene>
    <name evidence="1" type="ORF">BN424_2506</name>
</gene>
<dbReference type="STRING" id="1234679.BN424_2506"/>